<keyword evidence="9" id="KW-1185">Reference proteome</keyword>
<evidence type="ECO:0000256" key="5">
    <source>
        <dbReference type="ARBA" id="ARBA00023284"/>
    </source>
</evidence>
<keyword evidence="6" id="KW-1133">Transmembrane helix</keyword>
<dbReference type="RefSeq" id="WP_238018954.1">
    <property type="nucleotide sequence ID" value="NZ_JAIFZM010000004.1"/>
</dbReference>
<dbReference type="InterPro" id="IPR036249">
    <property type="entry name" value="Thioredoxin-like_sf"/>
</dbReference>
<dbReference type="PANTHER" id="PTHR42852">
    <property type="entry name" value="THIOL:DISULFIDE INTERCHANGE PROTEIN DSBE"/>
    <property type="match status" value="1"/>
</dbReference>
<reference evidence="8 9" key="1">
    <citation type="journal article" date="2022" name="Evol. Bioinform. Online">
        <title>Draft Genome Sequence of Oceanobacillus jordanicus Strain GSFE11, a Halotolerant Plant Growth-Promoting Bacterial Endophyte Isolated From the Jordan Valley.</title>
        <authorList>
            <person name="Alhindi T."/>
            <person name="Albdaiwi R."/>
        </authorList>
    </citation>
    <scope>NUCLEOTIDE SEQUENCE [LARGE SCALE GENOMIC DNA]</scope>
    <source>
        <strain evidence="8 9">GSFE11</strain>
    </source>
</reference>
<dbReference type="Gene3D" id="3.40.30.10">
    <property type="entry name" value="Glutaredoxin"/>
    <property type="match status" value="1"/>
</dbReference>
<dbReference type="AlphaFoldDB" id="A0AAW5B3H8"/>
<feature type="domain" description="Thioredoxin" evidence="7">
    <location>
        <begin position="47"/>
        <end position="189"/>
    </location>
</feature>
<keyword evidence="6" id="KW-0472">Membrane</keyword>
<protein>
    <submittedName>
        <fullName evidence="8">Thiol-disulfide oxidoreductase ResA</fullName>
    </submittedName>
</protein>
<dbReference type="GO" id="GO:0016209">
    <property type="term" value="F:antioxidant activity"/>
    <property type="evidence" value="ECO:0007669"/>
    <property type="project" value="InterPro"/>
</dbReference>
<dbReference type="PANTHER" id="PTHR42852:SF6">
    <property type="entry name" value="THIOL:DISULFIDE INTERCHANGE PROTEIN DSBE"/>
    <property type="match status" value="1"/>
</dbReference>
<dbReference type="EMBL" id="JAIFZM010000004">
    <property type="protein sequence ID" value="MCG3418807.1"/>
    <property type="molecule type" value="Genomic_DNA"/>
</dbReference>
<dbReference type="Pfam" id="PF00578">
    <property type="entry name" value="AhpC-TSA"/>
    <property type="match status" value="1"/>
</dbReference>
<dbReference type="CDD" id="cd02966">
    <property type="entry name" value="TlpA_like_family"/>
    <property type="match status" value="1"/>
</dbReference>
<evidence type="ECO:0000313" key="9">
    <source>
        <dbReference type="Proteomes" id="UP001199631"/>
    </source>
</evidence>
<dbReference type="InterPro" id="IPR013766">
    <property type="entry name" value="Thioredoxin_domain"/>
</dbReference>
<dbReference type="NCBIfam" id="NF002854">
    <property type="entry name" value="PRK03147.1"/>
    <property type="match status" value="1"/>
</dbReference>
<evidence type="ECO:0000259" key="7">
    <source>
        <dbReference type="PROSITE" id="PS51352"/>
    </source>
</evidence>
<dbReference type="GO" id="GO:0017004">
    <property type="term" value="P:cytochrome complex assembly"/>
    <property type="evidence" value="ECO:0007669"/>
    <property type="project" value="UniProtKB-KW"/>
</dbReference>
<comment type="caution">
    <text evidence="8">The sequence shown here is derived from an EMBL/GenBank/DDBJ whole genome shotgun (WGS) entry which is preliminary data.</text>
</comment>
<dbReference type="SUPFAM" id="SSF52833">
    <property type="entry name" value="Thioredoxin-like"/>
    <property type="match status" value="1"/>
</dbReference>
<keyword evidence="5" id="KW-0676">Redox-active center</keyword>
<name>A0AAW5B3H8_9BACI</name>
<dbReference type="GO" id="GO:0030313">
    <property type="term" value="C:cell envelope"/>
    <property type="evidence" value="ECO:0007669"/>
    <property type="project" value="UniProtKB-SubCell"/>
</dbReference>
<accession>A0AAW5B3H8</accession>
<keyword evidence="4" id="KW-1015">Disulfide bond</keyword>
<evidence type="ECO:0000256" key="3">
    <source>
        <dbReference type="ARBA" id="ARBA00022968"/>
    </source>
</evidence>
<organism evidence="8 9">
    <name type="scientific">Oceanobacillus jordanicus</name>
    <dbReference type="NCBI Taxonomy" id="2867266"/>
    <lineage>
        <taxon>Bacteria</taxon>
        <taxon>Bacillati</taxon>
        <taxon>Bacillota</taxon>
        <taxon>Bacilli</taxon>
        <taxon>Bacillales</taxon>
        <taxon>Bacillaceae</taxon>
        <taxon>Oceanobacillus</taxon>
    </lineage>
</organism>
<feature type="transmembrane region" description="Helical" evidence="6">
    <location>
        <begin position="18"/>
        <end position="37"/>
    </location>
</feature>
<dbReference type="GO" id="GO:0016491">
    <property type="term" value="F:oxidoreductase activity"/>
    <property type="evidence" value="ECO:0007669"/>
    <property type="project" value="InterPro"/>
</dbReference>
<keyword evidence="2" id="KW-0201">Cytochrome c-type biogenesis</keyword>
<dbReference type="InterPro" id="IPR050553">
    <property type="entry name" value="Thioredoxin_ResA/DsbE_sf"/>
</dbReference>
<evidence type="ECO:0000256" key="6">
    <source>
        <dbReference type="SAM" id="Phobius"/>
    </source>
</evidence>
<comment type="subcellular location">
    <subcellularLocation>
        <location evidence="1">Cell envelope</location>
    </subcellularLocation>
</comment>
<evidence type="ECO:0000256" key="1">
    <source>
        <dbReference type="ARBA" id="ARBA00004196"/>
    </source>
</evidence>
<dbReference type="Proteomes" id="UP001199631">
    <property type="component" value="Unassembled WGS sequence"/>
</dbReference>
<evidence type="ECO:0000313" key="8">
    <source>
        <dbReference type="EMBL" id="MCG3418807.1"/>
    </source>
</evidence>
<sequence>MSRDQAKKTKKNKKRNRFIFRISILAILVIALTFALVSNLQKDNTIYNVGDQAPDFMLNQISHNNDLETFRLSDYKGKGVMLNFWGTWCKPCKKEMPYMEQLYPEYKEKGVEIIAVSLDATELVVNRFIDDYNLTFPIPYDAKGEVKDLYKIGPIPSTFFINPDGTIEHIVEGALSLESLEKHLQDIQPNAS</sequence>
<proteinExistence type="predicted"/>
<dbReference type="PROSITE" id="PS51352">
    <property type="entry name" value="THIOREDOXIN_2"/>
    <property type="match status" value="1"/>
</dbReference>
<keyword evidence="6" id="KW-0812">Transmembrane</keyword>
<keyword evidence="3" id="KW-0735">Signal-anchor</keyword>
<gene>
    <name evidence="8" type="primary">resA</name>
    <name evidence="8" type="ORF">K3T81_06575</name>
</gene>
<evidence type="ECO:0000256" key="4">
    <source>
        <dbReference type="ARBA" id="ARBA00023157"/>
    </source>
</evidence>
<dbReference type="InterPro" id="IPR000866">
    <property type="entry name" value="AhpC/TSA"/>
</dbReference>
<evidence type="ECO:0000256" key="2">
    <source>
        <dbReference type="ARBA" id="ARBA00022748"/>
    </source>
</evidence>